<accession>A0A4U9II03</accession>
<feature type="transmembrane region" description="Helical" evidence="6">
    <location>
        <begin position="29"/>
        <end position="53"/>
    </location>
</feature>
<evidence type="ECO:0000256" key="3">
    <source>
        <dbReference type="ARBA" id="ARBA00022692"/>
    </source>
</evidence>
<keyword evidence="3 6" id="KW-0812">Transmembrane</keyword>
<organism evidence="7 8">
    <name type="scientific">Leclercia adecarboxylata</name>
    <dbReference type="NCBI Taxonomy" id="83655"/>
    <lineage>
        <taxon>Bacteria</taxon>
        <taxon>Pseudomonadati</taxon>
        <taxon>Pseudomonadota</taxon>
        <taxon>Gammaproteobacteria</taxon>
        <taxon>Enterobacterales</taxon>
        <taxon>Enterobacteriaceae</taxon>
        <taxon>Leclercia</taxon>
    </lineage>
</organism>
<evidence type="ECO:0000256" key="1">
    <source>
        <dbReference type="ARBA" id="ARBA00004651"/>
    </source>
</evidence>
<keyword evidence="2" id="KW-1003">Cell membrane</keyword>
<gene>
    <name evidence="7" type="ORF">NCTC13032_05725</name>
</gene>
<evidence type="ECO:0000313" key="7">
    <source>
        <dbReference type="EMBL" id="VTP76001.1"/>
    </source>
</evidence>
<dbReference type="AlphaFoldDB" id="A0A4U9II03"/>
<dbReference type="InterPro" id="IPR001123">
    <property type="entry name" value="LeuE-type"/>
</dbReference>
<evidence type="ECO:0000313" key="8">
    <source>
        <dbReference type="Proteomes" id="UP000310719"/>
    </source>
</evidence>
<evidence type="ECO:0000256" key="2">
    <source>
        <dbReference type="ARBA" id="ARBA00022475"/>
    </source>
</evidence>
<reference evidence="7 8" key="1">
    <citation type="submission" date="2019-05" db="EMBL/GenBank/DDBJ databases">
        <authorList>
            <consortium name="Pathogen Informatics"/>
        </authorList>
    </citation>
    <scope>NUCLEOTIDE SEQUENCE [LARGE SCALE GENOMIC DNA]</scope>
    <source>
        <strain evidence="7 8">NCTC13032</strain>
    </source>
</reference>
<dbReference type="GO" id="GO:0005886">
    <property type="term" value="C:plasma membrane"/>
    <property type="evidence" value="ECO:0007669"/>
    <property type="project" value="UniProtKB-SubCell"/>
</dbReference>
<dbReference type="GO" id="GO:0006865">
    <property type="term" value="P:amino acid transport"/>
    <property type="evidence" value="ECO:0007669"/>
    <property type="project" value="InterPro"/>
</dbReference>
<dbReference type="EMBL" id="LR590464">
    <property type="protein sequence ID" value="VTP76001.1"/>
    <property type="molecule type" value="Genomic_DNA"/>
</dbReference>
<protein>
    <submittedName>
        <fullName evidence="7">Leucine export protein LeuE</fullName>
    </submittedName>
</protein>
<name>A0A4U9II03_9ENTR</name>
<comment type="subcellular location">
    <subcellularLocation>
        <location evidence="1">Cell membrane</location>
        <topology evidence="1">Multi-pass membrane protein</topology>
    </subcellularLocation>
</comment>
<dbReference type="STRING" id="83655.APT61_05090"/>
<evidence type="ECO:0000256" key="4">
    <source>
        <dbReference type="ARBA" id="ARBA00022989"/>
    </source>
</evidence>
<evidence type="ECO:0000256" key="5">
    <source>
        <dbReference type="ARBA" id="ARBA00023136"/>
    </source>
</evidence>
<dbReference type="Proteomes" id="UP000310719">
    <property type="component" value="Chromosome"/>
</dbReference>
<proteinExistence type="predicted"/>
<dbReference type="Pfam" id="PF01810">
    <property type="entry name" value="LysE"/>
    <property type="match status" value="1"/>
</dbReference>
<evidence type="ECO:0000256" key="6">
    <source>
        <dbReference type="SAM" id="Phobius"/>
    </source>
</evidence>
<sequence>MLGNVLNPKMGIFYVSFLPQFIPAGHSPFIWTFILVSIHVLIGTLWSVTLILSTQLASGLLKKKARHHGDGSGHRRLFLCFAARLAFSHR</sequence>
<keyword evidence="4 6" id="KW-1133">Transmembrane helix</keyword>
<keyword evidence="5 6" id="KW-0472">Membrane</keyword>